<name>A0A2Z3KGE7_LACLL</name>
<dbReference type="EMBL" id="CP028160">
    <property type="protein sequence ID" value="AWN66567.1"/>
    <property type="molecule type" value="Genomic_DNA"/>
</dbReference>
<sequence>MKKIHVVEGQMDLMELFQSYMDATEKEPEIKGITGELYPWQKAPAKAMKRVLLNVEDKGYLGHRAFFLFGEVGVGKTYIASYIAKDWVGRLVVLAPEETHQNWKDCLALFGVTKFQLSDTIDLSILREGSPKDLLVIVDEVHKCVKNAHLLTVLERLVSLGSTLFSLTGTPFSKEANVFAKAALILANMDVPRLRRDQVSEYLRKIVPYYGISLSKPTNKASEPRYIVNSREIGIDMSVEQRAFYDFMVARNLQVNSTEYQLARATDEFVDFGDTDSFFTKRDSGKYFIGYKAKDRVENQKLVALKKLLSELSGKTLIYVNSKKALNFLKHEELGVLEFENKLETEQLIHQFYDNNDVLVVCTTDVKEGINLNEVSNIVWYQTPKNAVDFTQCNGRMLRGIPSEDTHKQVIQIYSRNSIQEKIANRLSLVVSGNNISISADSEESWESRLKQFLNNVKSM</sequence>
<protein>
    <recommendedName>
        <fullName evidence="1">Helicase C-terminal domain-containing protein</fullName>
    </recommendedName>
</protein>
<dbReference type="InterPro" id="IPR001650">
    <property type="entry name" value="Helicase_C-like"/>
</dbReference>
<dbReference type="Gene3D" id="3.40.50.300">
    <property type="entry name" value="P-loop containing nucleotide triphosphate hydrolases"/>
    <property type="match status" value="2"/>
</dbReference>
<organism evidence="2 3">
    <name type="scientific">Lactococcus lactis subsp. lactis</name>
    <name type="common">Streptococcus lactis</name>
    <dbReference type="NCBI Taxonomy" id="1360"/>
    <lineage>
        <taxon>Bacteria</taxon>
        <taxon>Bacillati</taxon>
        <taxon>Bacillota</taxon>
        <taxon>Bacilli</taxon>
        <taxon>Lactobacillales</taxon>
        <taxon>Streptococcaceae</taxon>
        <taxon>Lactococcus</taxon>
    </lineage>
</organism>
<dbReference type="Proteomes" id="UP000245919">
    <property type="component" value="Chromosome"/>
</dbReference>
<feature type="domain" description="Helicase C-terminal" evidence="1">
    <location>
        <begin position="304"/>
        <end position="451"/>
    </location>
</feature>
<evidence type="ECO:0000259" key="1">
    <source>
        <dbReference type="PROSITE" id="PS51194"/>
    </source>
</evidence>
<evidence type="ECO:0000313" key="2">
    <source>
        <dbReference type="EMBL" id="AWN66567.1"/>
    </source>
</evidence>
<evidence type="ECO:0000313" key="3">
    <source>
        <dbReference type="Proteomes" id="UP000245919"/>
    </source>
</evidence>
<dbReference type="AlphaFoldDB" id="A0A2Z3KGE7"/>
<proteinExistence type="predicted"/>
<dbReference type="Pfam" id="PF00271">
    <property type="entry name" value="Helicase_C"/>
    <property type="match status" value="1"/>
</dbReference>
<dbReference type="SUPFAM" id="SSF52540">
    <property type="entry name" value="P-loop containing nucleoside triphosphate hydrolases"/>
    <property type="match status" value="1"/>
</dbReference>
<dbReference type="PROSITE" id="PS51194">
    <property type="entry name" value="HELICASE_CTER"/>
    <property type="match status" value="1"/>
</dbReference>
<gene>
    <name evidence="2" type="ORF">LL14B4_10420</name>
</gene>
<dbReference type="GeneID" id="89634194"/>
<dbReference type="InterPro" id="IPR027417">
    <property type="entry name" value="P-loop_NTPase"/>
</dbReference>
<accession>A0A2Z3KGE7</accession>
<dbReference type="RefSeq" id="WP_109991254.1">
    <property type="nucleotide sequence ID" value="NZ_CP028160.1"/>
</dbReference>
<reference evidence="2 3" key="1">
    <citation type="submission" date="2018-03" db="EMBL/GenBank/DDBJ databases">
        <title>Genome sequence of Lactococcus lactis strain 14B4 from almond drupe.</title>
        <authorList>
            <person name="Tran T.D."/>
            <person name="McGarvey J.A."/>
            <person name="Huynh S."/>
            <person name="Parker C.T."/>
        </authorList>
    </citation>
    <scope>NUCLEOTIDE SEQUENCE [LARGE SCALE GENOMIC DNA]</scope>
    <source>
        <strain evidence="2 3">14B4</strain>
    </source>
</reference>